<reference evidence="13" key="1">
    <citation type="submission" date="2022-08" db="EMBL/GenBank/DDBJ databases">
        <authorList>
            <person name="Gutierrez-Valencia J."/>
        </authorList>
    </citation>
    <scope>NUCLEOTIDE SEQUENCE</scope>
</reference>
<dbReference type="Pfam" id="PF25099">
    <property type="entry name" value="GOLD_PATL1_C"/>
    <property type="match status" value="1"/>
</dbReference>
<evidence type="ECO:0000256" key="9">
    <source>
        <dbReference type="ARBA" id="ARBA00023306"/>
    </source>
</evidence>
<evidence type="ECO:0000259" key="12">
    <source>
        <dbReference type="PROSITE" id="PS50866"/>
    </source>
</evidence>
<evidence type="ECO:0000256" key="5">
    <source>
        <dbReference type="ARBA" id="ARBA00022490"/>
    </source>
</evidence>
<dbReference type="Pfam" id="PF03765">
    <property type="entry name" value="CRAL_TRIO_N"/>
    <property type="match status" value="1"/>
</dbReference>
<evidence type="ECO:0000256" key="6">
    <source>
        <dbReference type="ARBA" id="ARBA00022618"/>
    </source>
</evidence>
<keyword evidence="7" id="KW-0446">Lipid-binding</keyword>
<dbReference type="GO" id="GO:0016020">
    <property type="term" value="C:membrane"/>
    <property type="evidence" value="ECO:0007669"/>
    <property type="project" value="UniProtKB-SubCell"/>
</dbReference>
<feature type="compositionally biased region" description="Basic and acidic residues" evidence="10">
    <location>
        <begin position="90"/>
        <end position="205"/>
    </location>
</feature>
<evidence type="ECO:0000256" key="3">
    <source>
        <dbReference type="ARBA" id="ARBA00007155"/>
    </source>
</evidence>
<evidence type="ECO:0008006" key="15">
    <source>
        <dbReference type="Google" id="ProtNLM"/>
    </source>
</evidence>
<dbReference type="SMART" id="SM01100">
    <property type="entry name" value="CRAL_TRIO_N"/>
    <property type="match status" value="1"/>
</dbReference>
<dbReference type="SUPFAM" id="SSF52087">
    <property type="entry name" value="CRAL/TRIO domain"/>
    <property type="match status" value="1"/>
</dbReference>
<dbReference type="PRINTS" id="PR00180">
    <property type="entry name" value="CRETINALDHBP"/>
</dbReference>
<dbReference type="InterPro" id="IPR036865">
    <property type="entry name" value="CRAL-TRIO_dom_sf"/>
</dbReference>
<dbReference type="AlphaFoldDB" id="A0AAV0QK92"/>
<dbReference type="InterPro" id="IPR001251">
    <property type="entry name" value="CRAL-TRIO_dom"/>
</dbReference>
<organism evidence="13 14">
    <name type="scientific">Linum tenue</name>
    <dbReference type="NCBI Taxonomy" id="586396"/>
    <lineage>
        <taxon>Eukaryota</taxon>
        <taxon>Viridiplantae</taxon>
        <taxon>Streptophyta</taxon>
        <taxon>Embryophyta</taxon>
        <taxon>Tracheophyta</taxon>
        <taxon>Spermatophyta</taxon>
        <taxon>Magnoliopsida</taxon>
        <taxon>eudicotyledons</taxon>
        <taxon>Gunneridae</taxon>
        <taxon>Pentapetalae</taxon>
        <taxon>rosids</taxon>
        <taxon>fabids</taxon>
        <taxon>Malpighiales</taxon>
        <taxon>Linaceae</taxon>
        <taxon>Linum</taxon>
    </lineage>
</organism>
<dbReference type="InterPro" id="IPR011074">
    <property type="entry name" value="CRAL/TRIO_N_dom"/>
</dbReference>
<proteinExistence type="inferred from homology"/>
<evidence type="ECO:0000256" key="8">
    <source>
        <dbReference type="ARBA" id="ARBA00023136"/>
    </source>
</evidence>
<dbReference type="Gene3D" id="3.40.525.10">
    <property type="entry name" value="CRAL-TRIO lipid binding domain"/>
    <property type="match status" value="1"/>
</dbReference>
<keyword evidence="14" id="KW-1185">Reference proteome</keyword>
<evidence type="ECO:0000256" key="10">
    <source>
        <dbReference type="SAM" id="MobiDB-lite"/>
    </source>
</evidence>
<dbReference type="InterPro" id="IPR036273">
    <property type="entry name" value="CRAL/TRIO_N_dom_sf"/>
</dbReference>
<dbReference type="EMBL" id="CAMGYJ010000009">
    <property type="protein sequence ID" value="CAI0545954.1"/>
    <property type="molecule type" value="Genomic_DNA"/>
</dbReference>
<evidence type="ECO:0000313" key="13">
    <source>
        <dbReference type="EMBL" id="CAI0545954.1"/>
    </source>
</evidence>
<comment type="similarity">
    <text evidence="3">Belongs to the patellin family.</text>
</comment>
<comment type="caution">
    <text evidence="13">The sequence shown here is derived from an EMBL/GenBank/DDBJ whole genome shotgun (WGS) entry which is preliminary data.</text>
</comment>
<dbReference type="InterPro" id="IPR009038">
    <property type="entry name" value="GOLD_dom"/>
</dbReference>
<protein>
    <recommendedName>
        <fullName evidence="15">Patellin-4</fullName>
    </recommendedName>
</protein>
<dbReference type="GO" id="GO:0051301">
    <property type="term" value="P:cell division"/>
    <property type="evidence" value="ECO:0007669"/>
    <property type="project" value="UniProtKB-KW"/>
</dbReference>
<keyword evidence="5" id="KW-0963">Cytoplasm</keyword>
<comment type="subcellular location">
    <subcellularLocation>
        <location evidence="2">Cytoplasm</location>
    </subcellularLocation>
    <subcellularLocation>
        <location evidence="1">Membrane</location>
    </subcellularLocation>
</comment>
<feature type="domain" description="GOLD" evidence="12">
    <location>
        <begin position="443"/>
        <end position="574"/>
    </location>
</feature>
<dbReference type="Gene3D" id="2.60.120.680">
    <property type="entry name" value="GOLD domain"/>
    <property type="match status" value="1"/>
</dbReference>
<dbReference type="GO" id="GO:0005737">
    <property type="term" value="C:cytoplasm"/>
    <property type="evidence" value="ECO:0007669"/>
    <property type="project" value="UniProtKB-SubCell"/>
</dbReference>
<dbReference type="Pfam" id="PF00650">
    <property type="entry name" value="CRAL_TRIO"/>
    <property type="match status" value="1"/>
</dbReference>
<evidence type="ECO:0000313" key="14">
    <source>
        <dbReference type="Proteomes" id="UP001154282"/>
    </source>
</evidence>
<feature type="domain" description="CRAL-TRIO" evidence="11">
    <location>
        <begin position="292"/>
        <end position="467"/>
    </location>
</feature>
<dbReference type="PANTHER" id="PTHR45932">
    <property type="entry name" value="PATELLIN-1"/>
    <property type="match status" value="1"/>
</dbReference>
<dbReference type="InterPro" id="IPR056794">
    <property type="entry name" value="PATL1-6_C_GOLD"/>
</dbReference>
<dbReference type="PANTHER" id="PTHR45932:SF2">
    <property type="entry name" value="PATELLIN-4"/>
    <property type="match status" value="1"/>
</dbReference>
<evidence type="ECO:0000256" key="1">
    <source>
        <dbReference type="ARBA" id="ARBA00004370"/>
    </source>
</evidence>
<accession>A0AAV0QK92</accession>
<sequence length="579" mass="64464">MTVEVIKAEAVTISTPEVVAPDEPMKAAVVEETEKAAAAVEETEKVAKSSSYREESNFVSDLKEFEKKALSDFKAKLEDAILGNTLFQTEKPKKEVKETKEKKKKEKEEAPPAAAEAEKEKETEQTVKVEGEEAPKEEAPATAEEEKKEEEAPAAEEPKTEESPAAEEPKTEEAAPAAEEVKPEGDADEKEKIIQECEAEKKEEIAADAVAVPPAEEKTEEAETEATPVVEVVDREISLWGVPLLPSKGEEGTDVVLLKFLRAREFKVNEAFEMLKKTLLWRKENNIDSILEEDLGEDLAAAFFTNGVDREGHPISYNAYGVFENQELYAKAFGDEEKRKHFLRWRIQQLEKEVQKLQLKPGCVTSLLQISDLKNSPSPSKKELRVAMKQAVGILQDNYPELVARNIFINVPFWYYAFNALLSPFLTQRTRSKIVVARPAKTTETLLKYIAVEEIPAKFGGFKRENDYEFGGESEVAEVFVKAGSSESIEIPATEVGGTLLWDATVVGGEVSYKEEFVPTDAGSYTIIIQKGKKVAAGDEPIRNTFRNNEPGKVVLTVDNCSGKKKRVLYRYKTKKTAA</sequence>
<name>A0AAV0QK92_9ROSI</name>
<dbReference type="InterPro" id="IPR044834">
    <property type="entry name" value="PATL"/>
</dbReference>
<dbReference type="SMART" id="SM00516">
    <property type="entry name" value="SEC14"/>
    <property type="match status" value="1"/>
</dbReference>
<keyword evidence="6" id="KW-0132">Cell division</keyword>
<dbReference type="CDD" id="cd00170">
    <property type="entry name" value="SEC14"/>
    <property type="match status" value="1"/>
</dbReference>
<feature type="region of interest" description="Disordered" evidence="10">
    <location>
        <begin position="81"/>
        <end position="226"/>
    </location>
</feature>
<gene>
    <name evidence="13" type="ORF">LITE_LOCUS43753</name>
</gene>
<keyword evidence="9" id="KW-0131">Cell cycle</keyword>
<dbReference type="GO" id="GO:0008289">
    <property type="term" value="F:lipid binding"/>
    <property type="evidence" value="ECO:0007669"/>
    <property type="project" value="UniProtKB-KW"/>
</dbReference>
<evidence type="ECO:0000256" key="4">
    <source>
        <dbReference type="ARBA" id="ARBA00022448"/>
    </source>
</evidence>
<evidence type="ECO:0000259" key="11">
    <source>
        <dbReference type="PROSITE" id="PS50191"/>
    </source>
</evidence>
<dbReference type="PROSITE" id="PS50866">
    <property type="entry name" value="GOLD"/>
    <property type="match status" value="1"/>
</dbReference>
<keyword evidence="4" id="KW-0813">Transport</keyword>
<keyword evidence="8" id="KW-0472">Membrane</keyword>
<dbReference type="Proteomes" id="UP001154282">
    <property type="component" value="Unassembled WGS sequence"/>
</dbReference>
<dbReference type="SUPFAM" id="SSF46938">
    <property type="entry name" value="CRAL/TRIO N-terminal domain"/>
    <property type="match status" value="1"/>
</dbReference>
<evidence type="ECO:0000256" key="7">
    <source>
        <dbReference type="ARBA" id="ARBA00023121"/>
    </source>
</evidence>
<dbReference type="PROSITE" id="PS50191">
    <property type="entry name" value="CRAL_TRIO"/>
    <property type="match status" value="1"/>
</dbReference>
<evidence type="ECO:0000256" key="2">
    <source>
        <dbReference type="ARBA" id="ARBA00004496"/>
    </source>
</evidence>